<dbReference type="OMA" id="TIHLEFN"/>
<evidence type="ECO:0000256" key="1">
    <source>
        <dbReference type="SAM" id="MobiDB-lite"/>
    </source>
</evidence>
<dbReference type="PaxDb" id="44689-DDB0189792"/>
<dbReference type="PANTHER" id="PTHR14407:SF9">
    <property type="entry name" value="BLOC-3 COMPLEX MEMBER HPS4"/>
    <property type="match status" value="1"/>
</dbReference>
<evidence type="ECO:0000313" key="4">
    <source>
        <dbReference type="Proteomes" id="UP000002195"/>
    </source>
</evidence>
<gene>
    <name evidence="3" type="ORF">DDB_G0268126</name>
</gene>
<proteinExistence type="predicted"/>
<dbReference type="RefSeq" id="XP_647567.1">
    <property type="nucleotide sequence ID" value="XM_642475.1"/>
</dbReference>
<evidence type="ECO:0000313" key="3">
    <source>
        <dbReference type="EMBL" id="EAL73516.1"/>
    </source>
</evidence>
<dbReference type="AlphaFoldDB" id="Q55FG6"/>
<accession>Q55FG6</accession>
<dbReference type="GO" id="GO:0016192">
    <property type="term" value="P:vesicle-mediated transport"/>
    <property type="evidence" value="ECO:0007669"/>
    <property type="project" value="InterPro"/>
</dbReference>
<dbReference type="eggNOG" id="ENOG502R9AW">
    <property type="taxonomic scope" value="Eukaryota"/>
</dbReference>
<protein>
    <recommendedName>
        <fullName evidence="2">CCZ1/INTU/HSP4 first Longin domain-containing protein</fullName>
    </recommendedName>
</protein>
<reference evidence="3 4" key="1">
    <citation type="journal article" date="2005" name="Nature">
        <title>The genome of the social amoeba Dictyostelium discoideum.</title>
        <authorList>
            <consortium name="The Dictyostelium discoideum Sequencing Consortium"/>
            <person name="Eichinger L."/>
            <person name="Pachebat J.A."/>
            <person name="Glockner G."/>
            <person name="Rajandream M.A."/>
            <person name="Sucgang R."/>
            <person name="Berriman M."/>
            <person name="Song J."/>
            <person name="Olsen R."/>
            <person name="Szafranski K."/>
            <person name="Xu Q."/>
            <person name="Tunggal B."/>
            <person name="Kummerfeld S."/>
            <person name="Madera M."/>
            <person name="Konfortov B.A."/>
            <person name="Rivero F."/>
            <person name="Bankier A.T."/>
            <person name="Lehmann R."/>
            <person name="Hamlin N."/>
            <person name="Davies R."/>
            <person name="Gaudet P."/>
            <person name="Fey P."/>
            <person name="Pilcher K."/>
            <person name="Chen G."/>
            <person name="Saunders D."/>
            <person name="Sodergren E."/>
            <person name="Davis P."/>
            <person name="Kerhornou A."/>
            <person name="Nie X."/>
            <person name="Hall N."/>
            <person name="Anjard C."/>
            <person name="Hemphill L."/>
            <person name="Bason N."/>
            <person name="Farbrother P."/>
            <person name="Desany B."/>
            <person name="Just E."/>
            <person name="Morio T."/>
            <person name="Rost R."/>
            <person name="Churcher C."/>
            <person name="Cooper J."/>
            <person name="Haydock S."/>
            <person name="van Driessche N."/>
            <person name="Cronin A."/>
            <person name="Goodhead I."/>
            <person name="Muzny D."/>
            <person name="Mourier T."/>
            <person name="Pain A."/>
            <person name="Lu M."/>
            <person name="Harper D."/>
            <person name="Lindsay R."/>
            <person name="Hauser H."/>
            <person name="James K."/>
            <person name="Quiles M."/>
            <person name="Madan Babu M."/>
            <person name="Saito T."/>
            <person name="Buchrieser C."/>
            <person name="Wardroper A."/>
            <person name="Felder M."/>
            <person name="Thangavelu M."/>
            <person name="Johnson D."/>
            <person name="Knights A."/>
            <person name="Loulseged H."/>
            <person name="Mungall K."/>
            <person name="Oliver K."/>
            <person name="Price C."/>
            <person name="Quail M.A."/>
            <person name="Urushihara H."/>
            <person name="Hernandez J."/>
            <person name="Rabbinowitsch E."/>
            <person name="Steffen D."/>
            <person name="Sanders M."/>
            <person name="Ma J."/>
            <person name="Kohara Y."/>
            <person name="Sharp S."/>
            <person name="Simmonds M."/>
            <person name="Spiegler S."/>
            <person name="Tivey A."/>
            <person name="Sugano S."/>
            <person name="White B."/>
            <person name="Walker D."/>
            <person name="Woodward J."/>
            <person name="Winckler T."/>
            <person name="Tanaka Y."/>
            <person name="Shaulsky G."/>
            <person name="Schleicher M."/>
            <person name="Weinstock G."/>
            <person name="Rosenthal A."/>
            <person name="Cox E.C."/>
            <person name="Chisholm R.L."/>
            <person name="Gibbs R."/>
            <person name="Loomis W.F."/>
            <person name="Platzer M."/>
            <person name="Kay R.R."/>
            <person name="Williams J."/>
            <person name="Dear P.H."/>
            <person name="Noegel A.A."/>
            <person name="Barrell B."/>
            <person name="Kuspa A."/>
        </authorList>
    </citation>
    <scope>NUCLEOTIDE SEQUENCE [LARGE SCALE GENOMIC DNA]</scope>
    <source>
        <strain evidence="3 4">AX4</strain>
    </source>
</reference>
<dbReference type="GO" id="GO:0005634">
    <property type="term" value="C:nucleus"/>
    <property type="evidence" value="ECO:0000318"/>
    <property type="project" value="GO_Central"/>
</dbReference>
<organism evidence="3 4">
    <name type="scientific">Dictyostelium discoideum</name>
    <name type="common">Social amoeba</name>
    <dbReference type="NCBI Taxonomy" id="44689"/>
    <lineage>
        <taxon>Eukaryota</taxon>
        <taxon>Amoebozoa</taxon>
        <taxon>Evosea</taxon>
        <taxon>Eumycetozoa</taxon>
        <taxon>Dictyostelia</taxon>
        <taxon>Dictyosteliales</taxon>
        <taxon>Dictyosteliaceae</taxon>
        <taxon>Dictyostelium</taxon>
    </lineage>
</organism>
<keyword evidence="4" id="KW-1185">Reference proteome</keyword>
<dbReference type="dictyBase" id="DDB_G0268126"/>
<evidence type="ECO:0000259" key="2">
    <source>
        <dbReference type="Pfam" id="PF19031"/>
    </source>
</evidence>
<dbReference type="STRING" id="44689.Q55FG6"/>
<feature type="compositionally biased region" description="Low complexity" evidence="1">
    <location>
        <begin position="237"/>
        <end position="286"/>
    </location>
</feature>
<dbReference type="EMBL" id="AAFI02000003">
    <property type="protein sequence ID" value="EAL73516.1"/>
    <property type="molecule type" value="Genomic_DNA"/>
</dbReference>
<dbReference type="InterPro" id="IPR043987">
    <property type="entry name" value="CCZ1/INTU/HSP4_longin_1"/>
</dbReference>
<feature type="region of interest" description="Disordered" evidence="1">
    <location>
        <begin position="237"/>
        <end position="291"/>
    </location>
</feature>
<dbReference type="KEGG" id="ddi:DDB_G0268126"/>
<dbReference type="HOGENOM" id="CLU_495611_0_0_1"/>
<feature type="region of interest" description="Disordered" evidence="1">
    <location>
        <begin position="333"/>
        <end position="371"/>
    </location>
</feature>
<dbReference type="VEuPathDB" id="AmoebaDB:DDB_G0268126"/>
<feature type="compositionally biased region" description="Low complexity" evidence="1">
    <location>
        <begin position="343"/>
        <end position="368"/>
    </location>
</feature>
<dbReference type="PANTHER" id="PTHR14407">
    <property type="entry name" value="HERMANSKY-PUDLAK SYNDROME 4 PROTEIN LIGHT-EAR PROTEIN-RELATED"/>
    <property type="match status" value="1"/>
</dbReference>
<dbReference type="InterPro" id="IPR026091">
    <property type="entry name" value="HPS4"/>
</dbReference>
<sequence>MAHYSETPLTPLHFLKSDEILFCIYEEFENDESADQNEKLIYFYPDIPHVNNMMKVNFGGGIHSMSGISGDFFTSSPIDYITLERHVLSLKLVDRYTMVLCTDIDIAPSTVSNHLNHIYKALTFFYKTLGTISKEKKKLEFELNELMQIVTNNIYKNIMNPFNPLPYTPLPNRSQRFFIQASHLIDSISQNDHLGGAIFFRNTVLYSNFELKTTTKFILDKIEYSRKNATNPLILQQQSSQPQSPLQSPLNMSSSSSGLGKDSSSNIGGLNSGGSNLNNSNNSNGNAPPLYIPEDYHQTVYISPQEYTNLKNKHINTDINQNQNNVFNINNVQQHHHHHHHQSNNSYNNYNNYNNNNNNDNDNNNNNNNDKKNETEYIAVKLLIIYWTDLTIALLTDINPNTQFTIHLEFNKIRLNHNNRILQLSKDLEQSFDNRPSPPTILHSTTISPSNGFHFLSYDSLTSMAVSGGVSTTNEENFINTCTVVHDTFLENPDTTQMFLKNQHGEIFCKKQFGREVYYQPKVIYSNNRFLENSDLIIQTHLKDHNINIL</sequence>
<dbReference type="InParanoid" id="Q55FG6"/>
<dbReference type="FunCoup" id="Q55FG6">
    <property type="interactions" value="179"/>
</dbReference>
<dbReference type="GO" id="GO:0000492">
    <property type="term" value="P:box C/D snoRNP assembly"/>
    <property type="evidence" value="ECO:0000318"/>
    <property type="project" value="GO_Central"/>
</dbReference>
<dbReference type="GeneID" id="8616377"/>
<dbReference type="Proteomes" id="UP000002195">
    <property type="component" value="Unassembled WGS sequence"/>
</dbReference>
<comment type="caution">
    <text evidence="3">The sequence shown here is derived from an EMBL/GenBank/DDBJ whole genome shotgun (WGS) entry which is preliminary data.</text>
</comment>
<dbReference type="Pfam" id="PF19031">
    <property type="entry name" value="Intu_longin_1"/>
    <property type="match status" value="1"/>
</dbReference>
<feature type="domain" description="CCZ1/INTU/HSP4 first Longin" evidence="2">
    <location>
        <begin position="22"/>
        <end position="126"/>
    </location>
</feature>
<name>Q55FG6_DICDI</name>